<evidence type="ECO:0000256" key="1">
    <source>
        <dbReference type="SAM" id="Phobius"/>
    </source>
</evidence>
<feature type="transmembrane region" description="Helical" evidence="1">
    <location>
        <begin position="100"/>
        <end position="126"/>
    </location>
</feature>
<sequence length="201" mass="23015">MVLLNEETENFCKILHLWKKACNISVVNTEITNSIIKNDTIMKSMQQWLDEYGESHKNPTNKLIHWICVPAIFFCVLALFSEIPSDMLKNLFPAAYQPYIHWGTVVVILGLLFYLRISVTMFLGMAAVSSLCLYGIKVLNVWGVIPVWQIALIVFVAAWIGQFYGHKVEGKKPSFFKDLQFLMIGPAWLLGFIYKKIGISY</sequence>
<keyword evidence="1" id="KW-0472">Membrane</keyword>
<reference evidence="2 3" key="1">
    <citation type="submission" date="2018-03" db="EMBL/GenBank/DDBJ databases">
        <title>Genomic Encyclopedia of Archaeal and Bacterial Type Strains, Phase II (KMG-II): from individual species to whole genera.</title>
        <authorList>
            <person name="Goeker M."/>
        </authorList>
    </citation>
    <scope>NUCLEOTIDE SEQUENCE [LARGE SCALE GENOMIC DNA]</scope>
    <source>
        <strain evidence="2 3">DSM 28229</strain>
    </source>
</reference>
<dbReference type="GO" id="GO:0046521">
    <property type="term" value="P:sphingoid catabolic process"/>
    <property type="evidence" value="ECO:0007669"/>
    <property type="project" value="TreeGrafter"/>
</dbReference>
<dbReference type="Proteomes" id="UP000245535">
    <property type="component" value="Unassembled WGS sequence"/>
</dbReference>
<dbReference type="InterPro" id="IPR009305">
    <property type="entry name" value="Mpo1-like"/>
</dbReference>
<keyword evidence="3" id="KW-1185">Reference proteome</keyword>
<dbReference type="Pfam" id="PF06127">
    <property type="entry name" value="Mpo1-like"/>
    <property type="match status" value="1"/>
</dbReference>
<proteinExistence type="predicted"/>
<keyword evidence="1" id="KW-0812">Transmembrane</keyword>
<evidence type="ECO:0000313" key="2">
    <source>
        <dbReference type="EMBL" id="PWJ44110.1"/>
    </source>
</evidence>
<comment type="caution">
    <text evidence="2">The sequence shown here is derived from an EMBL/GenBank/DDBJ whole genome shotgun (WGS) entry which is preliminary data.</text>
</comment>
<gene>
    <name evidence="2" type="ORF">BC781_101460</name>
</gene>
<dbReference type="GO" id="GO:0016020">
    <property type="term" value="C:membrane"/>
    <property type="evidence" value="ECO:0007669"/>
    <property type="project" value="GOC"/>
</dbReference>
<organism evidence="2 3">
    <name type="scientific">Sediminitomix flava</name>
    <dbReference type="NCBI Taxonomy" id="379075"/>
    <lineage>
        <taxon>Bacteria</taxon>
        <taxon>Pseudomonadati</taxon>
        <taxon>Bacteroidota</taxon>
        <taxon>Cytophagia</taxon>
        <taxon>Cytophagales</taxon>
        <taxon>Flammeovirgaceae</taxon>
        <taxon>Sediminitomix</taxon>
    </lineage>
</organism>
<dbReference type="AlphaFoldDB" id="A0A315ZG55"/>
<feature type="transmembrane region" description="Helical" evidence="1">
    <location>
        <begin position="138"/>
        <end position="160"/>
    </location>
</feature>
<name>A0A315ZG55_SEDFL</name>
<feature type="transmembrane region" description="Helical" evidence="1">
    <location>
        <begin position="63"/>
        <end position="80"/>
    </location>
</feature>
<feature type="transmembrane region" description="Helical" evidence="1">
    <location>
        <begin position="180"/>
        <end position="197"/>
    </location>
</feature>
<keyword evidence="1" id="KW-1133">Transmembrane helix</keyword>
<dbReference type="EMBL" id="QGDO01000001">
    <property type="protein sequence ID" value="PWJ44110.1"/>
    <property type="molecule type" value="Genomic_DNA"/>
</dbReference>
<accession>A0A315ZG55</accession>
<protein>
    <submittedName>
        <fullName evidence="2">Putative membrane protein YGL010W</fullName>
    </submittedName>
</protein>
<dbReference type="PANTHER" id="PTHR28026:SF9">
    <property type="entry name" value="2-HYDROXY-PALMITIC ACID DIOXYGENASE MPO1"/>
    <property type="match status" value="1"/>
</dbReference>
<evidence type="ECO:0000313" key="3">
    <source>
        <dbReference type="Proteomes" id="UP000245535"/>
    </source>
</evidence>
<dbReference type="PANTHER" id="PTHR28026">
    <property type="entry name" value="DUF962 DOMAIN PROTEIN (AFU_ORTHOLOGUE AFUA_8G05310)"/>
    <property type="match status" value="1"/>
</dbReference>